<dbReference type="PANTHER" id="PTHR43737:SF1">
    <property type="entry name" value="DUF1501 DOMAIN-CONTAINING PROTEIN"/>
    <property type="match status" value="1"/>
</dbReference>
<reference evidence="1" key="1">
    <citation type="submission" date="2018-06" db="EMBL/GenBank/DDBJ databases">
        <authorList>
            <person name="Zhirakovskaya E."/>
        </authorList>
    </citation>
    <scope>NUCLEOTIDE SEQUENCE</scope>
</reference>
<dbReference type="PROSITE" id="PS51318">
    <property type="entry name" value="TAT"/>
    <property type="match status" value="1"/>
</dbReference>
<dbReference type="PANTHER" id="PTHR43737">
    <property type="entry name" value="BLL7424 PROTEIN"/>
    <property type="match status" value="1"/>
</dbReference>
<evidence type="ECO:0008006" key="2">
    <source>
        <dbReference type="Google" id="ProtNLM"/>
    </source>
</evidence>
<name>A0A3B0SNY6_9ZZZZ</name>
<dbReference type="AlphaFoldDB" id="A0A3B0SNY6"/>
<proteinExistence type="predicted"/>
<protein>
    <recommendedName>
        <fullName evidence="2">DUF1501 domain-containing protein</fullName>
    </recommendedName>
</protein>
<evidence type="ECO:0000313" key="1">
    <source>
        <dbReference type="EMBL" id="VAW03972.1"/>
    </source>
</evidence>
<sequence length="397" mass="42856">MIKRRQFLKNVTAAGLGLQFLPRLSFAATAGAGDRKFILIILRGGMDGLGAVPAHADPGYAALRGELAFGTNETLKLDGLFSLNPALKNLHGMFRAGQASIIHAVASPYRSRSHFDGQDVLESGHNTALAGQTGWLGRLLSEAGEQEQTAIALSHGIPLVLRGSQNGTSWAPSRLPGVDDDLIMRLKYLYQNDEMLKHSLEQAVMADKIASSAMMGNKKRNFRQNIAISAGHAVKFLKADSRLNIAILESYGWDTHVRQGTLKGPLANGLRDLDRGLGLIKSGLGQDWGNTVIAVVTEFGRTVWVNGNGGSDHGTAGVAFLAGGAINGGRIIADWPGLGKQNLYQERDLYPTTDIRAVFKGILHDHLRVSPDVIERKLFQDSTKIRAMDGLIKKRPA</sequence>
<dbReference type="Pfam" id="PF07394">
    <property type="entry name" value="DUF1501"/>
    <property type="match status" value="1"/>
</dbReference>
<dbReference type="InterPro" id="IPR006311">
    <property type="entry name" value="TAT_signal"/>
</dbReference>
<organism evidence="1">
    <name type="scientific">hydrothermal vent metagenome</name>
    <dbReference type="NCBI Taxonomy" id="652676"/>
    <lineage>
        <taxon>unclassified sequences</taxon>
        <taxon>metagenomes</taxon>
        <taxon>ecological metagenomes</taxon>
    </lineage>
</organism>
<accession>A0A3B0SNY6</accession>
<gene>
    <name evidence="1" type="ORF">MNBD_ALPHA01-1327</name>
</gene>
<dbReference type="EMBL" id="UOEJ01000179">
    <property type="protein sequence ID" value="VAW03972.1"/>
    <property type="molecule type" value="Genomic_DNA"/>
</dbReference>
<dbReference type="InterPro" id="IPR010869">
    <property type="entry name" value="DUF1501"/>
</dbReference>